<dbReference type="PATRIC" id="fig|1430899.3.peg.208"/>
<feature type="domain" description="Metalloenzyme" evidence="5">
    <location>
        <begin position="3"/>
        <end position="391"/>
    </location>
</feature>
<dbReference type="RefSeq" id="WP_007472812.1">
    <property type="nucleotide sequence ID" value="NZ_KQ130610.1"/>
</dbReference>
<dbReference type="AlphaFoldDB" id="A0A0J8GER1"/>
<keyword evidence="3" id="KW-0464">Manganese</keyword>
<gene>
    <name evidence="6" type="ORF">X560_0207</name>
</gene>
<dbReference type="OrthoDB" id="9769930at2"/>
<keyword evidence="4" id="KW-0413">Isomerase</keyword>
<evidence type="ECO:0000313" key="6">
    <source>
        <dbReference type="EMBL" id="KMT61140.1"/>
    </source>
</evidence>
<dbReference type="InterPro" id="IPR006124">
    <property type="entry name" value="Metalloenzyme"/>
</dbReference>
<dbReference type="CDD" id="cd16009">
    <property type="entry name" value="PPM"/>
    <property type="match status" value="1"/>
</dbReference>
<dbReference type="GO" id="GO:0000287">
    <property type="term" value="F:magnesium ion binding"/>
    <property type="evidence" value="ECO:0007669"/>
    <property type="project" value="InterPro"/>
</dbReference>
<evidence type="ECO:0000313" key="7">
    <source>
        <dbReference type="Proteomes" id="UP000052258"/>
    </source>
</evidence>
<dbReference type="NCBIfam" id="NF009049">
    <property type="entry name" value="PRK12383.1"/>
    <property type="match status" value="1"/>
</dbReference>
<keyword evidence="7" id="KW-1185">Reference proteome</keyword>
<proteinExistence type="inferred from homology"/>
<dbReference type="PANTHER" id="PTHR21110:SF0">
    <property type="entry name" value="PHOSPHOPENTOMUTASE"/>
    <property type="match status" value="1"/>
</dbReference>
<dbReference type="InterPro" id="IPR010045">
    <property type="entry name" value="DeoB"/>
</dbReference>
<dbReference type="Proteomes" id="UP000052258">
    <property type="component" value="Unassembled WGS sequence"/>
</dbReference>
<dbReference type="InterPro" id="IPR024052">
    <property type="entry name" value="Phosphopentomutase_DeoB_cap_sf"/>
</dbReference>
<evidence type="ECO:0000256" key="4">
    <source>
        <dbReference type="ARBA" id="ARBA00023235"/>
    </source>
</evidence>
<dbReference type="Gene3D" id="3.30.70.1250">
    <property type="entry name" value="Phosphopentomutase"/>
    <property type="match status" value="1"/>
</dbReference>
<dbReference type="GO" id="GO:0043094">
    <property type="term" value="P:metabolic compound salvage"/>
    <property type="evidence" value="ECO:0007669"/>
    <property type="project" value="InterPro"/>
</dbReference>
<protein>
    <submittedName>
        <fullName evidence="6">Mutase</fullName>
    </submittedName>
</protein>
<evidence type="ECO:0000256" key="2">
    <source>
        <dbReference type="ARBA" id="ARBA00022723"/>
    </source>
</evidence>
<dbReference type="EMBL" id="AZHO01000004">
    <property type="protein sequence ID" value="KMT61140.1"/>
    <property type="molecule type" value="Genomic_DNA"/>
</dbReference>
<reference evidence="6 7" key="1">
    <citation type="journal article" date="2015" name="Genome Biol. Evol.">
        <title>Comparative Genomics of Listeria Sensu Lato: Genus-Wide Differences in Evolutionary Dynamics and the Progressive Gain of Complex, Potentially Pathogenicity-Related Traits through Lateral Gene Transfer.</title>
        <authorList>
            <person name="Chiara M."/>
            <person name="Caruso M."/>
            <person name="D'Erchia A.M."/>
            <person name="Manzari C."/>
            <person name="Fraccalvieri R."/>
            <person name="Goffredo E."/>
            <person name="Latorre L."/>
            <person name="Miccolupo A."/>
            <person name="Padalino I."/>
            <person name="Santagada G."/>
            <person name="Chiocco D."/>
            <person name="Pesole G."/>
            <person name="Horner D.S."/>
            <person name="Parisi A."/>
        </authorList>
    </citation>
    <scope>NUCLEOTIDE SEQUENCE [LARGE SCALE GENOMIC DNA]</scope>
    <source>
        <strain evidence="6 7">1991</strain>
    </source>
</reference>
<comment type="similarity">
    <text evidence="1">Belongs to the phosphopentomutase family.</text>
</comment>
<name>A0A0J8GER1_9LIST</name>
<dbReference type="GO" id="GO:0009117">
    <property type="term" value="P:nucleotide metabolic process"/>
    <property type="evidence" value="ECO:0007669"/>
    <property type="project" value="InterPro"/>
</dbReference>
<dbReference type="SUPFAM" id="SSF53649">
    <property type="entry name" value="Alkaline phosphatase-like"/>
    <property type="match status" value="1"/>
</dbReference>
<dbReference type="GO" id="GO:0005829">
    <property type="term" value="C:cytosol"/>
    <property type="evidence" value="ECO:0007669"/>
    <property type="project" value="TreeGrafter"/>
</dbReference>
<sequence>MGRFIIVVLDSFGIGAMRDVPKVRPADCFSNTAKHILEAVPNAYWPTLERLGLMNALGEEVGRMHFSKQARFGKADLAHIGADSFLGHQEIMGTEPKPPVNQAFNECIKEVADHLSKKGHQVRFVGADDEPKILVVDETVTVGDNLETDLGQVFNVSSCLDLIDFKDVVKIGREVREVVKVSRVITFGGRGITLQNLLAARKVKENRFAGIDAPESGVYDHDYHVIHLGYGIDPNVQAPTLIHQADIPVFLLGKIADIIQVDGSEDYPGVQSEQLFNQLEMLVEKHPTGFFALNIQETDLAGHAENPARYEERLSLCDQKLAELLPKLAEEDILVVMADHGNDPTIGHSQHTREQVPLLFYKKGTSKVDDMGVAKSMADIGATAADYFGTKPPQHGTSWLAKLND</sequence>
<keyword evidence="2" id="KW-0479">Metal-binding</keyword>
<dbReference type="GO" id="GO:0008973">
    <property type="term" value="F:phosphopentomutase activity"/>
    <property type="evidence" value="ECO:0007669"/>
    <property type="project" value="InterPro"/>
</dbReference>
<dbReference type="PANTHER" id="PTHR21110">
    <property type="entry name" value="PHOSPHOPENTOMUTASE"/>
    <property type="match status" value="1"/>
</dbReference>
<comment type="caution">
    <text evidence="6">The sequence shown here is derived from an EMBL/GenBank/DDBJ whole genome shotgun (WGS) entry which is preliminary data.</text>
</comment>
<dbReference type="PIRSF" id="PIRSF001491">
    <property type="entry name" value="Ppentomutase"/>
    <property type="match status" value="1"/>
</dbReference>
<evidence type="ECO:0000259" key="5">
    <source>
        <dbReference type="Pfam" id="PF01676"/>
    </source>
</evidence>
<dbReference type="Gene3D" id="3.40.720.10">
    <property type="entry name" value="Alkaline Phosphatase, subunit A"/>
    <property type="match status" value="1"/>
</dbReference>
<organism evidence="6 7">
    <name type="scientific">Listeria fleischmannii 1991</name>
    <dbReference type="NCBI Taxonomy" id="1430899"/>
    <lineage>
        <taxon>Bacteria</taxon>
        <taxon>Bacillati</taxon>
        <taxon>Bacillota</taxon>
        <taxon>Bacilli</taxon>
        <taxon>Bacillales</taxon>
        <taxon>Listeriaceae</taxon>
        <taxon>Listeria</taxon>
    </lineage>
</organism>
<evidence type="ECO:0000256" key="1">
    <source>
        <dbReference type="ARBA" id="ARBA00010373"/>
    </source>
</evidence>
<dbReference type="Pfam" id="PF01676">
    <property type="entry name" value="Metalloenzyme"/>
    <property type="match status" value="1"/>
</dbReference>
<evidence type="ECO:0000256" key="3">
    <source>
        <dbReference type="ARBA" id="ARBA00023211"/>
    </source>
</evidence>
<accession>A0A0J8GER1</accession>
<dbReference type="InterPro" id="IPR017850">
    <property type="entry name" value="Alkaline_phosphatase_core_sf"/>
</dbReference>